<feature type="transmembrane region" description="Helical" evidence="6">
    <location>
        <begin position="95"/>
        <end position="116"/>
    </location>
</feature>
<dbReference type="Gene3D" id="1.20.1250.20">
    <property type="entry name" value="MFS general substrate transporter like domains"/>
    <property type="match status" value="2"/>
</dbReference>
<keyword evidence="3 6" id="KW-0812">Transmembrane</keyword>
<dbReference type="Pfam" id="PF07690">
    <property type="entry name" value="MFS_1"/>
    <property type="match status" value="1"/>
</dbReference>
<dbReference type="OrthoDB" id="3225787at2"/>
<feature type="transmembrane region" description="Helical" evidence="6">
    <location>
        <begin position="230"/>
        <end position="249"/>
    </location>
</feature>
<proteinExistence type="predicted"/>
<dbReference type="PROSITE" id="PS50850">
    <property type="entry name" value="MFS"/>
    <property type="match status" value="1"/>
</dbReference>
<organism evidence="8 9">
    <name type="scientific">Bifidobacterium primatium</name>
    <dbReference type="NCBI Taxonomy" id="2045438"/>
    <lineage>
        <taxon>Bacteria</taxon>
        <taxon>Bacillati</taxon>
        <taxon>Actinomycetota</taxon>
        <taxon>Actinomycetes</taxon>
        <taxon>Bifidobacteriales</taxon>
        <taxon>Bifidobacteriaceae</taxon>
        <taxon>Bifidobacterium</taxon>
    </lineage>
</organism>
<evidence type="ECO:0000256" key="2">
    <source>
        <dbReference type="ARBA" id="ARBA00022475"/>
    </source>
</evidence>
<feature type="transmembrane region" description="Helical" evidence="6">
    <location>
        <begin position="28"/>
        <end position="47"/>
    </location>
</feature>
<comment type="caution">
    <text evidence="8">The sequence shown here is derived from an EMBL/GenBank/DDBJ whole genome shotgun (WGS) entry which is preliminary data.</text>
</comment>
<feature type="domain" description="Major facilitator superfamily (MFS) profile" evidence="7">
    <location>
        <begin position="26"/>
        <end position="420"/>
    </location>
</feature>
<evidence type="ECO:0000256" key="6">
    <source>
        <dbReference type="SAM" id="Phobius"/>
    </source>
</evidence>
<dbReference type="InterPro" id="IPR011701">
    <property type="entry name" value="MFS"/>
</dbReference>
<sequence>MSTSQTVPEEVLPQNAAGEADKLGNAPFAVLVPVMMSFFVMGFVDLVGTASNYVQSDFGLSDSVSNIFTTMVFFWFLVLSVPAGMLMNRIGRRRTVLVSIAITALGCLLPIIGYLIPAKAAQLAFIVVSFCLLGIGNTFMQVSLNPLVGNLAHDEKLAGMLTFGQFVKAIASFIAPLIAGWAAVTFGKWWLLYPIYLVVAVLAYVMLSFDDIKENAPDTGHTSITGCFALLRNPVILLCFIGIVCHVGVDVGINATAPKILMEHSTLGLEAAGGATSVYFAFRTLGCLSGSVLLQRFSRKAMLRVCGGLMAAASVCFLLFSGLSGMPVWLAYVGLACVGMGNANVFSIMLTTGLLHLPERQNEVSGLMMIGLIGGAIFPPLMGLASDAMGMQLGAILVMSVGVVYIGLMALFFRSYGATR</sequence>
<dbReference type="PANTHER" id="PTHR43702">
    <property type="entry name" value="L-FUCOSE-PROTON SYMPORTER"/>
    <property type="match status" value="1"/>
</dbReference>
<dbReference type="GO" id="GO:0022857">
    <property type="term" value="F:transmembrane transporter activity"/>
    <property type="evidence" value="ECO:0007669"/>
    <property type="project" value="InterPro"/>
</dbReference>
<feature type="transmembrane region" description="Helical" evidence="6">
    <location>
        <begin position="269"/>
        <end position="294"/>
    </location>
</feature>
<feature type="transmembrane region" description="Helical" evidence="6">
    <location>
        <begin position="329"/>
        <end position="355"/>
    </location>
</feature>
<dbReference type="GO" id="GO:0005886">
    <property type="term" value="C:plasma membrane"/>
    <property type="evidence" value="ECO:0007669"/>
    <property type="project" value="UniProtKB-SubCell"/>
</dbReference>
<gene>
    <name evidence="8" type="ORF">CS006_01650</name>
</gene>
<evidence type="ECO:0000256" key="5">
    <source>
        <dbReference type="ARBA" id="ARBA00023136"/>
    </source>
</evidence>
<reference evidence="8 9" key="1">
    <citation type="submission" date="2017-10" db="EMBL/GenBank/DDBJ databases">
        <title>Draft genome sequences of strains TRE 1, TRE 9, TRE H and TRI 7, isolated from tamarins, belonging to four potential novel Bifidobacterium species.</title>
        <authorList>
            <person name="Mattarelli P."/>
            <person name="Modesto M."/>
            <person name="Puglisi E."/>
            <person name="Morelli L."/>
            <person name="Spezio C."/>
            <person name="Bonetti A."/>
            <person name="Sandri C."/>
        </authorList>
    </citation>
    <scope>NUCLEOTIDE SEQUENCE [LARGE SCALE GENOMIC DNA]</scope>
    <source>
        <strain evidence="9">TRE1</strain>
    </source>
</reference>
<evidence type="ECO:0000259" key="7">
    <source>
        <dbReference type="PROSITE" id="PS50850"/>
    </source>
</evidence>
<protein>
    <submittedName>
        <fullName evidence="8">MFS transporter</fullName>
    </submittedName>
</protein>
<comment type="subcellular location">
    <subcellularLocation>
        <location evidence="1">Cell inner membrane</location>
        <topology evidence="1">Multi-pass membrane protein</topology>
    </subcellularLocation>
</comment>
<name>A0A2M9HAQ2_9BIFI</name>
<dbReference type="AlphaFoldDB" id="A0A2M9HAQ2"/>
<keyword evidence="2" id="KW-1003">Cell membrane</keyword>
<dbReference type="PANTHER" id="PTHR43702:SF3">
    <property type="entry name" value="PROTEIN TSGA"/>
    <property type="match status" value="1"/>
</dbReference>
<evidence type="ECO:0000256" key="4">
    <source>
        <dbReference type="ARBA" id="ARBA00022989"/>
    </source>
</evidence>
<dbReference type="InterPro" id="IPR036259">
    <property type="entry name" value="MFS_trans_sf"/>
</dbReference>
<feature type="transmembrane region" description="Helical" evidence="6">
    <location>
        <begin position="367"/>
        <end position="385"/>
    </location>
</feature>
<dbReference type="Proteomes" id="UP000229095">
    <property type="component" value="Unassembled WGS sequence"/>
</dbReference>
<dbReference type="SUPFAM" id="SSF103473">
    <property type="entry name" value="MFS general substrate transporter"/>
    <property type="match status" value="1"/>
</dbReference>
<feature type="transmembrane region" description="Helical" evidence="6">
    <location>
        <begin position="301"/>
        <end position="323"/>
    </location>
</feature>
<feature type="transmembrane region" description="Helical" evidence="6">
    <location>
        <begin position="122"/>
        <end position="140"/>
    </location>
</feature>
<dbReference type="InterPro" id="IPR020846">
    <property type="entry name" value="MFS_dom"/>
</dbReference>
<feature type="transmembrane region" description="Helical" evidence="6">
    <location>
        <begin position="391"/>
        <end position="413"/>
    </location>
</feature>
<evidence type="ECO:0000256" key="1">
    <source>
        <dbReference type="ARBA" id="ARBA00004429"/>
    </source>
</evidence>
<dbReference type="RefSeq" id="WP_100510041.1">
    <property type="nucleotide sequence ID" value="NZ_PEBI01000001.1"/>
</dbReference>
<feature type="transmembrane region" description="Helical" evidence="6">
    <location>
        <begin position="161"/>
        <end position="184"/>
    </location>
</feature>
<evidence type="ECO:0000313" key="8">
    <source>
        <dbReference type="EMBL" id="PJM73895.1"/>
    </source>
</evidence>
<dbReference type="EMBL" id="PEBI01000001">
    <property type="protein sequence ID" value="PJM73895.1"/>
    <property type="molecule type" value="Genomic_DNA"/>
</dbReference>
<accession>A0A2M9HAQ2</accession>
<keyword evidence="5 6" id="KW-0472">Membrane</keyword>
<evidence type="ECO:0000313" key="9">
    <source>
        <dbReference type="Proteomes" id="UP000229095"/>
    </source>
</evidence>
<keyword evidence="4 6" id="KW-1133">Transmembrane helix</keyword>
<dbReference type="InterPro" id="IPR050375">
    <property type="entry name" value="MFS_TsgA-like"/>
</dbReference>
<keyword evidence="9" id="KW-1185">Reference proteome</keyword>
<feature type="transmembrane region" description="Helical" evidence="6">
    <location>
        <begin position="67"/>
        <end position="88"/>
    </location>
</feature>
<feature type="transmembrane region" description="Helical" evidence="6">
    <location>
        <begin position="190"/>
        <end position="209"/>
    </location>
</feature>
<evidence type="ECO:0000256" key="3">
    <source>
        <dbReference type="ARBA" id="ARBA00022692"/>
    </source>
</evidence>